<keyword evidence="2" id="KW-1185">Reference proteome</keyword>
<gene>
    <name evidence="1" type="ORF">E2986_13640</name>
</gene>
<sequence length="147" mass="17207">MRVQMHDDKTFTYESIQKPIKDDQQRESHRVYSFNDSETQLGLRPNLTRTYIWRVRVDRACTHAYNAITGKRRVTASAVRARGWQVNNSTLALMRENPPLRNKIQRYRNHSVLFAGDHEARKGARVFSRGRNSRGAIAEELDKSRYS</sequence>
<protein>
    <submittedName>
        <fullName evidence="1">Uncharacterized protein</fullName>
    </submittedName>
</protein>
<evidence type="ECO:0000313" key="2">
    <source>
        <dbReference type="Proteomes" id="UP000655588"/>
    </source>
</evidence>
<dbReference type="AlphaFoldDB" id="A0A833VZ13"/>
<accession>A0A833VZ13</accession>
<organism evidence="1 2">
    <name type="scientific">Frieseomelitta varia</name>
    <dbReference type="NCBI Taxonomy" id="561572"/>
    <lineage>
        <taxon>Eukaryota</taxon>
        <taxon>Metazoa</taxon>
        <taxon>Ecdysozoa</taxon>
        <taxon>Arthropoda</taxon>
        <taxon>Hexapoda</taxon>
        <taxon>Insecta</taxon>
        <taxon>Pterygota</taxon>
        <taxon>Neoptera</taxon>
        <taxon>Endopterygota</taxon>
        <taxon>Hymenoptera</taxon>
        <taxon>Apocrita</taxon>
        <taxon>Aculeata</taxon>
        <taxon>Apoidea</taxon>
        <taxon>Anthophila</taxon>
        <taxon>Apidae</taxon>
        <taxon>Frieseomelitta</taxon>
    </lineage>
</organism>
<dbReference type="Proteomes" id="UP000655588">
    <property type="component" value="Unassembled WGS sequence"/>
</dbReference>
<name>A0A833VZ13_9HYME</name>
<dbReference type="EMBL" id="WNWW01000208">
    <property type="protein sequence ID" value="KAF3428620.1"/>
    <property type="molecule type" value="Genomic_DNA"/>
</dbReference>
<reference evidence="1" key="1">
    <citation type="submission" date="2019-11" db="EMBL/GenBank/DDBJ databases">
        <title>The nuclear and mitochondrial genomes of Frieseomelitta varia - a highly eusocial stingless bee (Meliponini) with a permanently sterile worker caste.</title>
        <authorList>
            <person name="Freitas F.C.P."/>
            <person name="Lourenco A.P."/>
            <person name="Nunes F.M.F."/>
            <person name="Paschoal A.R."/>
            <person name="Abreu F.C.P."/>
            <person name="Barbin F.O."/>
            <person name="Bataglia L."/>
            <person name="Cardoso-Junior C.A.M."/>
            <person name="Cervoni M.S."/>
            <person name="Silva S.R."/>
            <person name="Dalarmi F."/>
            <person name="Del Lama M.A."/>
            <person name="Depintor T.S."/>
            <person name="Ferreira K.M."/>
            <person name="Goria P.S."/>
            <person name="Jaskot M.C."/>
            <person name="Lago D.C."/>
            <person name="Luna-Lucena D."/>
            <person name="Moda L.M."/>
            <person name="Nascimento L."/>
            <person name="Pedrino M."/>
            <person name="Rabico F.O."/>
            <person name="Sanches F.C."/>
            <person name="Santos D.E."/>
            <person name="Santos C.G."/>
            <person name="Vieira J."/>
            <person name="Lopes T.F."/>
            <person name="Barchuk A.R."/>
            <person name="Hartfelder K."/>
            <person name="Simoes Z.L.P."/>
            <person name="Bitondi M.M.G."/>
            <person name="Pinheiro D.G."/>
        </authorList>
    </citation>
    <scope>NUCLEOTIDE SEQUENCE</scope>
    <source>
        <strain evidence="1">USP_RPSP 00005682</strain>
        <tissue evidence="1">Whole individual</tissue>
    </source>
</reference>
<evidence type="ECO:0000313" key="1">
    <source>
        <dbReference type="EMBL" id="KAF3428620.1"/>
    </source>
</evidence>
<comment type="caution">
    <text evidence="1">The sequence shown here is derived from an EMBL/GenBank/DDBJ whole genome shotgun (WGS) entry which is preliminary data.</text>
</comment>
<proteinExistence type="predicted"/>